<evidence type="ECO:0000313" key="2">
    <source>
        <dbReference type="EMBL" id="GAA3010247.1"/>
    </source>
</evidence>
<dbReference type="EMBL" id="BAAAXQ010000007">
    <property type="protein sequence ID" value="GAA3010247.1"/>
    <property type="molecule type" value="Genomic_DNA"/>
</dbReference>
<feature type="domain" description="NERD" evidence="1">
    <location>
        <begin position="33"/>
        <end position="147"/>
    </location>
</feature>
<comment type="caution">
    <text evidence="2">The sequence shown here is derived from an EMBL/GenBank/DDBJ whole genome shotgun (WGS) entry which is preliminary data.</text>
</comment>
<proteinExistence type="predicted"/>
<sequence>MRKKSLDLYWLEAMKQRGHLSDEEQRSYQRLRKGFEGELTFDQLCHQFLENETDYLDDVTLDYYGDVSQMDKIIKNKNIIYLVDIKNYQGNYVYENNALRSEKRIFTNDIFEQARRSRRIFTRLFADYHLPLEIKNVIAFINGQGRITINDELPEIVLNYEEIPMWLMSMRDHEQGQNNDWQKLVQKYQIQFYKNSRFCTKERFKQLKKGIHCEKCGSFSLKTKRYTIQCLCGHTEVKKIGYLRTICEYGLIMHHLPLKRSEIIQFFGKKYSADYIKNTLINYFIPLNMGIKDGRYQNYGRPFDYWFENEDINLDKLVKRKNWQTRF</sequence>
<keyword evidence="3" id="KW-1185">Reference proteome</keyword>
<dbReference type="RefSeq" id="WP_068709221.1">
    <property type="nucleotide sequence ID" value="NZ_BAAAXQ010000007.1"/>
</dbReference>
<accession>A0ABN3XZM1</accession>
<reference evidence="2 3" key="1">
    <citation type="journal article" date="2019" name="Int. J. Syst. Evol. Microbiol.">
        <title>The Global Catalogue of Microorganisms (GCM) 10K type strain sequencing project: providing services to taxonomists for standard genome sequencing and annotation.</title>
        <authorList>
            <consortium name="The Broad Institute Genomics Platform"/>
            <consortium name="The Broad Institute Genome Sequencing Center for Infectious Disease"/>
            <person name="Wu L."/>
            <person name="Ma J."/>
        </authorList>
    </citation>
    <scope>NUCLEOTIDE SEQUENCE [LARGE SCALE GENOMIC DNA]</scope>
    <source>
        <strain evidence="2 3">JCM 8736</strain>
    </source>
</reference>
<gene>
    <name evidence="2" type="ORF">GCM10019998_02940</name>
</gene>
<organism evidence="2 3">
    <name type="scientific">Tetragenococcus solitarius</name>
    <dbReference type="NCBI Taxonomy" id="71453"/>
    <lineage>
        <taxon>Bacteria</taxon>
        <taxon>Bacillati</taxon>
        <taxon>Bacillota</taxon>
        <taxon>Bacilli</taxon>
        <taxon>Lactobacillales</taxon>
        <taxon>Enterococcaceae</taxon>
        <taxon>Tetragenococcus</taxon>
    </lineage>
</organism>
<protein>
    <recommendedName>
        <fullName evidence="1">NERD domain-containing protein</fullName>
    </recommendedName>
</protein>
<evidence type="ECO:0000313" key="3">
    <source>
        <dbReference type="Proteomes" id="UP001501577"/>
    </source>
</evidence>
<dbReference type="InterPro" id="IPR011528">
    <property type="entry name" value="NERD"/>
</dbReference>
<dbReference type="Proteomes" id="UP001501577">
    <property type="component" value="Unassembled WGS sequence"/>
</dbReference>
<name>A0ABN3XZM1_9ENTE</name>
<evidence type="ECO:0000259" key="1">
    <source>
        <dbReference type="PROSITE" id="PS50965"/>
    </source>
</evidence>
<dbReference type="Pfam" id="PF08378">
    <property type="entry name" value="NERD"/>
    <property type="match status" value="1"/>
</dbReference>
<dbReference type="PROSITE" id="PS50965">
    <property type="entry name" value="NERD"/>
    <property type="match status" value="1"/>
</dbReference>